<dbReference type="EMBL" id="OU898276">
    <property type="protein sequence ID" value="CAG9826022.1"/>
    <property type="molecule type" value="Genomic_DNA"/>
</dbReference>
<evidence type="ECO:0000313" key="2">
    <source>
        <dbReference type="Proteomes" id="UP001153709"/>
    </source>
</evidence>
<evidence type="ECO:0000313" key="1">
    <source>
        <dbReference type="EMBL" id="CAG9826022.1"/>
    </source>
</evidence>
<accession>A0A9N9SN58</accession>
<reference evidence="1" key="1">
    <citation type="submission" date="2022-01" db="EMBL/GenBank/DDBJ databases">
        <authorList>
            <person name="King R."/>
        </authorList>
    </citation>
    <scope>NUCLEOTIDE SEQUENCE</scope>
</reference>
<proteinExistence type="predicted"/>
<protein>
    <submittedName>
        <fullName evidence="1">Uncharacterized protein</fullName>
    </submittedName>
</protein>
<name>A0A9N9SN58_DIABA</name>
<sequence length="82" mass="10016">MKDEALEALGPQVWRLDTPYWRDKEVEEKIKRKKKVNQKLLQHGDEQTKQQYKNLNKEVKQEVVKKNNSPWEQKYQYNQTTI</sequence>
<dbReference type="AlphaFoldDB" id="A0A9N9SN58"/>
<dbReference type="Proteomes" id="UP001153709">
    <property type="component" value="Chromosome 1"/>
</dbReference>
<keyword evidence="2" id="KW-1185">Reference proteome</keyword>
<gene>
    <name evidence="1" type="ORF">DIABBA_LOCUS171</name>
</gene>
<organism evidence="1 2">
    <name type="scientific">Diabrotica balteata</name>
    <name type="common">Banded cucumber beetle</name>
    <dbReference type="NCBI Taxonomy" id="107213"/>
    <lineage>
        <taxon>Eukaryota</taxon>
        <taxon>Metazoa</taxon>
        <taxon>Ecdysozoa</taxon>
        <taxon>Arthropoda</taxon>
        <taxon>Hexapoda</taxon>
        <taxon>Insecta</taxon>
        <taxon>Pterygota</taxon>
        <taxon>Neoptera</taxon>
        <taxon>Endopterygota</taxon>
        <taxon>Coleoptera</taxon>
        <taxon>Polyphaga</taxon>
        <taxon>Cucujiformia</taxon>
        <taxon>Chrysomeloidea</taxon>
        <taxon>Chrysomelidae</taxon>
        <taxon>Galerucinae</taxon>
        <taxon>Diabroticina</taxon>
        <taxon>Diabroticites</taxon>
        <taxon>Diabrotica</taxon>
    </lineage>
</organism>